<name>A0A7S0EGA7_9CRYP</name>
<organism evidence="3">
    <name type="scientific">Hanusia phi</name>
    <dbReference type="NCBI Taxonomy" id="3032"/>
    <lineage>
        <taxon>Eukaryota</taxon>
        <taxon>Cryptophyceae</taxon>
        <taxon>Pyrenomonadales</taxon>
        <taxon>Geminigeraceae</taxon>
        <taxon>Hanusia</taxon>
    </lineage>
</organism>
<proteinExistence type="predicted"/>
<sequence>MKLPALRHYDVKMRKASTGSADSELHHDMTTSRDYLRFYYTDYLAIPLMEESKPKFADERSESIEIVELCRWISSVNPRTRLESYPLFVLCKDVLNRLATKELKIIDSEKAELMDLLAEYRNRIAELEKNLEDSHHQHREELDKLNQRWKQRLLDSSAETPRDEGELRLLREQLAASNRELSNREEELRESNSQLDKFTKELAKQKKEVASLKSQNTSLLEKIASMEQQLKAFKGGDMLDPLLKLDDNGKLDALRRLLVDDTLYRQAKFKNVLVETILIPPTKGIPVSIKKSLCLRLLSFIFESERGAGDDLTKLAIISSMLSSEEKPVMISELLKEAVEKDIPKMKHNEQVELLRVIMKWISSFKSDQRCVVEKSQDLIAEWGKGKEEISLKDLQPAMNEIGIPPIRSEQFFIDSAGDVWESVKIRSNDENIENPVDLLQTHFKLRHENLVELFQEEDTQWEYMVKKDDRMAVIWDMMRGIIERDFLDLTGREHPPKHGSLLSAIDNRINCKWIVRTMSRLFGADQDTVLTFFGQLLSTETFHLALKSDRRSRRLRKKLLRYFSSIIRGEKLPFSEWAFEVHVSRAERAAEQKALQDEHERRTKLQRPGTRNMSMYEGGRPTAVKTIAAQIGQIYESKVLLDETYDKTGKTREALPDFLKNFLIRQYGLKSIGNET</sequence>
<feature type="compositionally biased region" description="Basic and acidic residues" evidence="2">
    <location>
        <begin position="594"/>
        <end position="604"/>
    </location>
</feature>
<feature type="coiled-coil region" evidence="1">
    <location>
        <begin position="103"/>
        <end position="229"/>
    </location>
</feature>
<accession>A0A7S0EGA7</accession>
<protein>
    <submittedName>
        <fullName evidence="3">Uncharacterized protein</fullName>
    </submittedName>
</protein>
<evidence type="ECO:0000256" key="2">
    <source>
        <dbReference type="SAM" id="MobiDB-lite"/>
    </source>
</evidence>
<gene>
    <name evidence="3" type="ORF">HPHI1048_LOCUS10567</name>
</gene>
<feature type="region of interest" description="Disordered" evidence="2">
    <location>
        <begin position="594"/>
        <end position="618"/>
    </location>
</feature>
<dbReference type="EMBL" id="HBEO01015571">
    <property type="protein sequence ID" value="CAD8484303.1"/>
    <property type="molecule type" value="Transcribed_RNA"/>
</dbReference>
<dbReference type="AlphaFoldDB" id="A0A7S0EGA7"/>
<evidence type="ECO:0000313" key="3">
    <source>
        <dbReference type="EMBL" id="CAD8484303.1"/>
    </source>
</evidence>
<evidence type="ECO:0000256" key="1">
    <source>
        <dbReference type="SAM" id="Coils"/>
    </source>
</evidence>
<reference evidence="3" key="1">
    <citation type="submission" date="2021-01" db="EMBL/GenBank/DDBJ databases">
        <authorList>
            <person name="Corre E."/>
            <person name="Pelletier E."/>
            <person name="Niang G."/>
            <person name="Scheremetjew M."/>
            <person name="Finn R."/>
            <person name="Kale V."/>
            <person name="Holt S."/>
            <person name="Cochrane G."/>
            <person name="Meng A."/>
            <person name="Brown T."/>
            <person name="Cohen L."/>
        </authorList>
    </citation>
    <scope>NUCLEOTIDE SEQUENCE</scope>
    <source>
        <strain evidence="3">CCMP325</strain>
    </source>
</reference>
<keyword evidence="1" id="KW-0175">Coiled coil</keyword>